<proteinExistence type="predicted"/>
<sequence length="112" mass="12306">MEQFIKNIELSKVLDLESLVTYQEGQVISRTLAQGKNLSLTLFAFDKGEEISSHSSSGDAMVYLLDGEADITIGEDVFNVKKGETIVMPAGISHALLAKEQFKMLLVVVFKP</sequence>
<dbReference type="InterPro" id="IPR014710">
    <property type="entry name" value="RmlC-like_jellyroll"/>
</dbReference>
<dbReference type="STRING" id="293826.Amet_1125"/>
<accession>A6TMB8</accession>
<dbReference type="CDD" id="cd02230">
    <property type="entry name" value="cupin_HP0902-like"/>
    <property type="match status" value="1"/>
</dbReference>
<dbReference type="SUPFAM" id="SSF51182">
    <property type="entry name" value="RmlC-like cupins"/>
    <property type="match status" value="1"/>
</dbReference>
<organism evidence="2 3">
    <name type="scientific">Alkaliphilus metalliredigens (strain QYMF)</name>
    <dbReference type="NCBI Taxonomy" id="293826"/>
    <lineage>
        <taxon>Bacteria</taxon>
        <taxon>Bacillati</taxon>
        <taxon>Bacillota</taxon>
        <taxon>Clostridia</taxon>
        <taxon>Peptostreptococcales</taxon>
        <taxon>Natronincolaceae</taxon>
        <taxon>Alkaliphilus</taxon>
    </lineage>
</organism>
<gene>
    <name evidence="2" type="ordered locus">Amet_1125</name>
</gene>
<dbReference type="HOGENOM" id="CLU_141446_3_0_9"/>
<evidence type="ECO:0000313" key="2">
    <source>
        <dbReference type="EMBL" id="ABR47336.1"/>
    </source>
</evidence>
<dbReference type="Gene3D" id="2.60.120.10">
    <property type="entry name" value="Jelly Rolls"/>
    <property type="match status" value="1"/>
</dbReference>
<dbReference type="PANTHER" id="PTHR37694:SF1">
    <property type="entry name" value="SLR8022 PROTEIN"/>
    <property type="match status" value="1"/>
</dbReference>
<dbReference type="OrthoDB" id="9793184at2"/>
<dbReference type="Pfam" id="PF07883">
    <property type="entry name" value="Cupin_2"/>
    <property type="match status" value="1"/>
</dbReference>
<protein>
    <submittedName>
        <fullName evidence="2">Cupin 2, conserved barrel domain protein</fullName>
    </submittedName>
</protein>
<dbReference type="PANTHER" id="PTHR37694">
    <property type="entry name" value="SLR8022 PROTEIN"/>
    <property type="match status" value="1"/>
</dbReference>
<dbReference type="eggNOG" id="COG1917">
    <property type="taxonomic scope" value="Bacteria"/>
</dbReference>
<dbReference type="InterPro" id="IPR013096">
    <property type="entry name" value="Cupin_2"/>
</dbReference>
<dbReference type="EMBL" id="CP000724">
    <property type="protein sequence ID" value="ABR47336.1"/>
    <property type="molecule type" value="Genomic_DNA"/>
</dbReference>
<evidence type="ECO:0000259" key="1">
    <source>
        <dbReference type="Pfam" id="PF07883"/>
    </source>
</evidence>
<dbReference type="Proteomes" id="UP000001572">
    <property type="component" value="Chromosome"/>
</dbReference>
<dbReference type="RefSeq" id="WP_012062377.1">
    <property type="nucleotide sequence ID" value="NC_009633.1"/>
</dbReference>
<reference evidence="3" key="1">
    <citation type="journal article" date="2016" name="Genome Announc.">
        <title>Complete genome sequence of Alkaliphilus metalliredigens strain QYMF, an alkaliphilic and metal-reducing bacterium isolated from borax-contaminated leachate ponds.</title>
        <authorList>
            <person name="Hwang C."/>
            <person name="Copeland A."/>
            <person name="Lucas S."/>
            <person name="Lapidus A."/>
            <person name="Barry K."/>
            <person name="Detter J.C."/>
            <person name="Glavina Del Rio T."/>
            <person name="Hammon N."/>
            <person name="Israni S."/>
            <person name="Dalin E."/>
            <person name="Tice H."/>
            <person name="Pitluck S."/>
            <person name="Chertkov O."/>
            <person name="Brettin T."/>
            <person name="Bruce D."/>
            <person name="Han C."/>
            <person name="Schmutz J."/>
            <person name="Larimer F."/>
            <person name="Land M.L."/>
            <person name="Hauser L."/>
            <person name="Kyrpides N."/>
            <person name="Mikhailova N."/>
            <person name="Ye Q."/>
            <person name="Zhou J."/>
            <person name="Richardson P."/>
            <person name="Fields M.W."/>
        </authorList>
    </citation>
    <scope>NUCLEOTIDE SEQUENCE [LARGE SCALE GENOMIC DNA]</scope>
    <source>
        <strain evidence="3">QYMF</strain>
    </source>
</reference>
<keyword evidence="3" id="KW-1185">Reference proteome</keyword>
<dbReference type="AlphaFoldDB" id="A6TMB8"/>
<dbReference type="KEGG" id="amt:Amet_1125"/>
<name>A6TMB8_ALKMQ</name>
<feature type="domain" description="Cupin type-2" evidence="1">
    <location>
        <begin position="42"/>
        <end position="109"/>
    </location>
</feature>
<dbReference type="InterPro" id="IPR011051">
    <property type="entry name" value="RmlC_Cupin_sf"/>
</dbReference>
<evidence type="ECO:0000313" key="3">
    <source>
        <dbReference type="Proteomes" id="UP000001572"/>
    </source>
</evidence>